<evidence type="ECO:0000256" key="1">
    <source>
        <dbReference type="SAM" id="Coils"/>
    </source>
</evidence>
<evidence type="ECO:0000313" key="4">
    <source>
        <dbReference type="Proteomes" id="UP000729357"/>
    </source>
</evidence>
<feature type="compositionally biased region" description="Polar residues" evidence="2">
    <location>
        <begin position="238"/>
        <end position="256"/>
    </location>
</feature>
<accession>A0A9P8JPR4</accession>
<feature type="compositionally biased region" description="Polar residues" evidence="2">
    <location>
        <begin position="612"/>
        <end position="630"/>
    </location>
</feature>
<feature type="compositionally biased region" description="Low complexity" evidence="2">
    <location>
        <begin position="672"/>
        <end position="681"/>
    </location>
</feature>
<feature type="compositionally biased region" description="Polar residues" evidence="2">
    <location>
        <begin position="694"/>
        <end position="715"/>
    </location>
</feature>
<keyword evidence="1" id="KW-0175">Coiled coil</keyword>
<dbReference type="Proteomes" id="UP000729357">
    <property type="component" value="Unassembled WGS sequence"/>
</dbReference>
<feature type="compositionally biased region" description="Basic and acidic residues" evidence="2">
    <location>
        <begin position="726"/>
        <end position="735"/>
    </location>
</feature>
<protein>
    <recommendedName>
        <fullName evidence="5">Fungal N-terminal domain-containing protein</fullName>
    </recommendedName>
</protein>
<feature type="region of interest" description="Disordered" evidence="2">
    <location>
        <begin position="672"/>
        <end position="780"/>
    </location>
</feature>
<evidence type="ECO:0000256" key="2">
    <source>
        <dbReference type="SAM" id="MobiDB-lite"/>
    </source>
</evidence>
<reference evidence="3" key="1">
    <citation type="journal article" date="2021" name="J Fungi (Basel)">
        <title>Virulence traits and population genomics of the black yeast Aureobasidium melanogenum.</title>
        <authorList>
            <person name="Cernosa A."/>
            <person name="Sun X."/>
            <person name="Gostincar C."/>
            <person name="Fang C."/>
            <person name="Gunde-Cimerman N."/>
            <person name="Song Z."/>
        </authorList>
    </citation>
    <scope>NUCLEOTIDE SEQUENCE</scope>
    <source>
        <strain evidence="3">EXF-9298</strain>
    </source>
</reference>
<dbReference type="PANTHER" id="PTHR39609">
    <property type="entry name" value="RFEG-RELATED"/>
    <property type="match status" value="1"/>
</dbReference>
<proteinExistence type="predicted"/>
<comment type="caution">
    <text evidence="3">The sequence shown here is derived from an EMBL/GenBank/DDBJ whole genome shotgun (WGS) entry which is preliminary data.</text>
</comment>
<feature type="region of interest" description="Disordered" evidence="2">
    <location>
        <begin position="570"/>
        <end position="638"/>
    </location>
</feature>
<dbReference type="AlphaFoldDB" id="A0A9P8JPR4"/>
<name>A0A9P8JPR4_AURME</name>
<dbReference type="PANTHER" id="PTHR39609:SF1">
    <property type="entry name" value="RFEG"/>
    <property type="match status" value="1"/>
</dbReference>
<keyword evidence="4" id="KW-1185">Reference proteome</keyword>
<evidence type="ECO:0000313" key="3">
    <source>
        <dbReference type="EMBL" id="KAG9971360.1"/>
    </source>
</evidence>
<feature type="coiled-coil region" evidence="1">
    <location>
        <begin position="148"/>
        <end position="189"/>
    </location>
</feature>
<evidence type="ECO:0008006" key="5">
    <source>
        <dbReference type="Google" id="ProtNLM"/>
    </source>
</evidence>
<sequence>MSDPFTLVVSAVGLASFGIQLLQGLNKYAGSALDSRDRIRAISTDIGLAVQVVQALDATIKDDANRALVNDDAERLAQEAQNQCWDIFTKIRDKLPNYSANTGSRKRDIFTWPFKKPNLELLRGNLEKVKTTLQLLMNVIILAAMTKRQAEQALLDQQRQQIEKLLEQKAAAEARLEVLERDHAQALTAGSRAPTSSGHARIEPSPVIGLARSEVSFPMQEDPFQILALNNAVVSGCSSISDHNSSRGSHTSSESNLPDHPQGQVEPTPGLDNEEDLSRDDLEIESLMAELHGDYNACIQQIKALQEKLEMALDGMFVAGANTVTANPKMVGSNDRRYFVREVDRSVWNTCGCLKQRIFGTSAHQKLIEQRLAGNNASLFNLFREEKNNIVDNTHAESPGPEHILRNWFVTKDGINRQVISAEIQKYLGKDATVRPGRNKELDGYWIKAYRNLTSEMITDLCMALTKWEQEQRSGRRGTYEDSHTYRQGSYCASTNSPQLGEGYLSPNGHVPDIAQRMPVPKMEPRRMYGVPPHSAALMTTAFRDPSIYASHLPRTPANEYGSLGDFYNGHPGYAHDPPPSSHVRGPPRYPPSYPTGYRGPRDDPRYAPKYSDQTVHQSADSVAPSSDSCSPRVPQYDSDEHMVKSVHAEAPEPGQKLLSWFVEKGAEYGSLSRSSFSGSGYATRPGDTEGPRTSHQYRTSASPEQGYSPSTGSSVAEAVNTKQTRKVEPTHDEDVTMQDIATNTVSSPELDTSTLLGESHSSSDGADLSPPSDGEGFDTSMEADAIIALSSLDPVDDLLRKWTHIHS</sequence>
<reference evidence="3" key="2">
    <citation type="submission" date="2021-08" db="EMBL/GenBank/DDBJ databases">
        <authorList>
            <person name="Gostincar C."/>
            <person name="Sun X."/>
            <person name="Song Z."/>
            <person name="Gunde-Cimerman N."/>
        </authorList>
    </citation>
    <scope>NUCLEOTIDE SEQUENCE</scope>
    <source>
        <strain evidence="3">EXF-9298</strain>
    </source>
</reference>
<gene>
    <name evidence="3" type="ORF">KCU98_g13923</name>
</gene>
<feature type="region of interest" description="Disordered" evidence="2">
    <location>
        <begin position="238"/>
        <end position="276"/>
    </location>
</feature>
<organism evidence="3 4">
    <name type="scientific">Aureobasidium melanogenum</name>
    <name type="common">Aureobasidium pullulans var. melanogenum</name>
    <dbReference type="NCBI Taxonomy" id="46634"/>
    <lineage>
        <taxon>Eukaryota</taxon>
        <taxon>Fungi</taxon>
        <taxon>Dikarya</taxon>
        <taxon>Ascomycota</taxon>
        <taxon>Pezizomycotina</taxon>
        <taxon>Dothideomycetes</taxon>
        <taxon>Dothideomycetidae</taxon>
        <taxon>Dothideales</taxon>
        <taxon>Saccotheciaceae</taxon>
        <taxon>Aureobasidium</taxon>
    </lineage>
</organism>
<feature type="non-terminal residue" evidence="3">
    <location>
        <position position="808"/>
    </location>
</feature>
<feature type="compositionally biased region" description="Polar residues" evidence="2">
    <location>
        <begin position="740"/>
        <end position="765"/>
    </location>
</feature>
<dbReference type="EMBL" id="JAHFXS010002653">
    <property type="protein sequence ID" value="KAG9971360.1"/>
    <property type="molecule type" value="Genomic_DNA"/>
</dbReference>